<sequence length="408" mass="44832">MSAVRLLDRLPELTDELVRRGREKDEAYRLRIPYDDHWQSAYEGLRVGLTAILQPRHERRDVAYARKLGRRRAEHGLPLDSLMRSYRLGAQVTWNGFLAVVGDRDPRRLPALLHSASHVWHAIDRQALAAAEAYRRWESELLGRSAGRAHTVLDALLDGRVEDPELVETAAESLGLPVAGRYAVVAIRPARPHTVPRPERIGGFRLLWRQPGGTDVALVVMGDRELDDLVAALRPALAGVIGVSPVVDGLAAIGTARRMSELALRTCAGEGAEVARLDRRLPAALLVCQPELAGHLENGVLGPVLASPDRDVLLATLEAWLRCDGSAAKAARELYCHRNTVFNRVRRIERLTGRSLSRPLDLVELSLALEAVRLHAGEGRHTPAAGRGGAVDSERVPRVGFEPTLHGF</sequence>
<evidence type="ECO:0000313" key="6">
    <source>
        <dbReference type="Proteomes" id="UP000006640"/>
    </source>
</evidence>
<dbReference type="InterPro" id="IPR025736">
    <property type="entry name" value="PucR_C-HTH_dom"/>
</dbReference>
<dbReference type="Pfam" id="PF14361">
    <property type="entry name" value="RsbRD_N"/>
    <property type="match status" value="1"/>
</dbReference>
<dbReference type="PANTHER" id="PTHR33744:SF1">
    <property type="entry name" value="DNA-BINDING TRANSCRIPTIONAL ACTIVATOR ADER"/>
    <property type="match status" value="1"/>
</dbReference>
<dbReference type="InterPro" id="IPR025751">
    <property type="entry name" value="RsbRD_N_dom"/>
</dbReference>
<dbReference type="Pfam" id="PF13556">
    <property type="entry name" value="HTH_30"/>
    <property type="match status" value="1"/>
</dbReference>
<proteinExistence type="inferred from homology"/>
<dbReference type="InterPro" id="IPR042070">
    <property type="entry name" value="PucR_C-HTH_sf"/>
</dbReference>
<dbReference type="eggNOG" id="COG2508">
    <property type="taxonomic scope" value="Bacteria"/>
</dbReference>
<feature type="domain" description="PucR C-terminal helix-turn-helix" evidence="2">
    <location>
        <begin position="313"/>
        <end position="371"/>
    </location>
</feature>
<gene>
    <name evidence="5" type="ordered locus">Tbis_1467</name>
</gene>
<dbReference type="Gene3D" id="1.10.10.2840">
    <property type="entry name" value="PucR C-terminal helix-turn-helix domain"/>
    <property type="match status" value="1"/>
</dbReference>
<evidence type="ECO:0000256" key="1">
    <source>
        <dbReference type="ARBA" id="ARBA00006754"/>
    </source>
</evidence>
<dbReference type="InterPro" id="IPR041522">
    <property type="entry name" value="CdaR_GGDEF"/>
</dbReference>
<organism evidence="5 6">
    <name type="scientific">Thermobispora bispora (strain ATCC 19993 / DSM 43833 / CBS 139.67 / JCM 10125 / KCTC 9307 / NBRC 14880 / R51)</name>
    <dbReference type="NCBI Taxonomy" id="469371"/>
    <lineage>
        <taxon>Bacteria</taxon>
        <taxon>Bacillati</taxon>
        <taxon>Actinomycetota</taxon>
        <taxon>Actinomycetes</taxon>
        <taxon>Streptosporangiales</taxon>
        <taxon>Streptosporangiaceae</taxon>
        <taxon>Thermobispora</taxon>
    </lineage>
</organism>
<feature type="domain" description="RsbT co-antagonist protein RsbRD N-terminal" evidence="3">
    <location>
        <begin position="11"/>
        <end position="146"/>
    </location>
</feature>
<evidence type="ECO:0000259" key="4">
    <source>
        <dbReference type="Pfam" id="PF17853"/>
    </source>
</evidence>
<keyword evidence="6" id="KW-1185">Reference proteome</keyword>
<evidence type="ECO:0000259" key="3">
    <source>
        <dbReference type="Pfam" id="PF14361"/>
    </source>
</evidence>
<protein>
    <submittedName>
        <fullName evidence="5">Putative transcriptional regulator, PucR family</fullName>
    </submittedName>
</protein>
<reference evidence="5 6" key="1">
    <citation type="submission" date="2010-01" db="EMBL/GenBank/DDBJ databases">
        <title>The complete genome of Thermobispora bispora DSM 43833.</title>
        <authorList>
            <consortium name="US DOE Joint Genome Institute (JGI-PGF)"/>
            <person name="Lucas S."/>
            <person name="Copeland A."/>
            <person name="Lapidus A."/>
            <person name="Glavina del Rio T."/>
            <person name="Dalin E."/>
            <person name="Tice H."/>
            <person name="Bruce D."/>
            <person name="Goodwin L."/>
            <person name="Pitluck S."/>
            <person name="Kyrpides N."/>
            <person name="Mavromatis K."/>
            <person name="Ivanova N."/>
            <person name="Mikhailova N."/>
            <person name="Chertkov O."/>
            <person name="Brettin T."/>
            <person name="Detter J.C."/>
            <person name="Han C."/>
            <person name="Larimer F."/>
            <person name="Land M."/>
            <person name="Hauser L."/>
            <person name="Markowitz V."/>
            <person name="Cheng J.-F."/>
            <person name="Hugenholtz P."/>
            <person name="Woyke T."/>
            <person name="Wu D."/>
            <person name="Jando M."/>
            <person name="Schneider S."/>
            <person name="Klenk H.-P."/>
            <person name="Eisen J.A."/>
        </authorList>
    </citation>
    <scope>NUCLEOTIDE SEQUENCE [LARGE SCALE GENOMIC DNA]</scope>
    <source>
        <strain evidence="6">ATCC 19993 / DSM 43833 / CBS 139.67 / JCM 10125 / KCTC 9307 / NBRC 14880 / R51</strain>
    </source>
</reference>
<accession>D6YA42</accession>
<evidence type="ECO:0000259" key="2">
    <source>
        <dbReference type="Pfam" id="PF13556"/>
    </source>
</evidence>
<dbReference type="EMBL" id="CP001874">
    <property type="protein sequence ID" value="ADG88185.1"/>
    <property type="molecule type" value="Genomic_DNA"/>
</dbReference>
<dbReference type="AlphaFoldDB" id="D6YA42"/>
<dbReference type="HOGENOM" id="CLU_041278_0_0_11"/>
<comment type="similarity">
    <text evidence="1">Belongs to the CdaR family.</text>
</comment>
<dbReference type="STRING" id="469371.Tbis_1467"/>
<dbReference type="Pfam" id="PF17853">
    <property type="entry name" value="GGDEF_2"/>
    <property type="match status" value="1"/>
</dbReference>
<dbReference type="KEGG" id="tbi:Tbis_1467"/>
<evidence type="ECO:0000313" key="5">
    <source>
        <dbReference type="EMBL" id="ADG88185.1"/>
    </source>
</evidence>
<dbReference type="InterPro" id="IPR051448">
    <property type="entry name" value="CdaR-like_regulators"/>
</dbReference>
<dbReference type="PANTHER" id="PTHR33744">
    <property type="entry name" value="CARBOHYDRATE DIACID REGULATOR"/>
    <property type="match status" value="1"/>
</dbReference>
<dbReference type="Proteomes" id="UP000006640">
    <property type="component" value="Chromosome"/>
</dbReference>
<feature type="domain" description="CdaR GGDEF-like" evidence="4">
    <location>
        <begin position="159"/>
        <end position="265"/>
    </location>
</feature>
<name>D6YA42_THEBD</name>